<evidence type="ECO:0000313" key="2">
    <source>
        <dbReference type="Proteomes" id="UP001056120"/>
    </source>
</evidence>
<dbReference type="EMBL" id="CM042038">
    <property type="protein sequence ID" value="KAI3732385.1"/>
    <property type="molecule type" value="Genomic_DNA"/>
</dbReference>
<name>A0ACB9CDQ4_9ASTR</name>
<sequence>MAPKKSKHEFAPKNIKMKKDSKMKSKKKKKSSSSNAAAAVSSTDNRGVDSEWWISFWDKNPPIHGSMVPEDEEEGFKYFFRVSKKTFEYICSLVVPLGMRMRDNLAIHLENSK</sequence>
<evidence type="ECO:0000313" key="1">
    <source>
        <dbReference type="EMBL" id="KAI3732385.1"/>
    </source>
</evidence>
<organism evidence="1 2">
    <name type="scientific">Smallanthus sonchifolius</name>
    <dbReference type="NCBI Taxonomy" id="185202"/>
    <lineage>
        <taxon>Eukaryota</taxon>
        <taxon>Viridiplantae</taxon>
        <taxon>Streptophyta</taxon>
        <taxon>Embryophyta</taxon>
        <taxon>Tracheophyta</taxon>
        <taxon>Spermatophyta</taxon>
        <taxon>Magnoliopsida</taxon>
        <taxon>eudicotyledons</taxon>
        <taxon>Gunneridae</taxon>
        <taxon>Pentapetalae</taxon>
        <taxon>asterids</taxon>
        <taxon>campanulids</taxon>
        <taxon>Asterales</taxon>
        <taxon>Asteraceae</taxon>
        <taxon>Asteroideae</taxon>
        <taxon>Heliantheae alliance</taxon>
        <taxon>Millerieae</taxon>
        <taxon>Smallanthus</taxon>
    </lineage>
</organism>
<comment type="caution">
    <text evidence="1">The sequence shown here is derived from an EMBL/GenBank/DDBJ whole genome shotgun (WGS) entry which is preliminary data.</text>
</comment>
<keyword evidence="2" id="KW-1185">Reference proteome</keyword>
<reference evidence="2" key="1">
    <citation type="journal article" date="2022" name="Mol. Ecol. Resour.">
        <title>The genomes of chicory, endive, great burdock and yacon provide insights into Asteraceae palaeo-polyploidization history and plant inulin production.</title>
        <authorList>
            <person name="Fan W."/>
            <person name="Wang S."/>
            <person name="Wang H."/>
            <person name="Wang A."/>
            <person name="Jiang F."/>
            <person name="Liu H."/>
            <person name="Zhao H."/>
            <person name="Xu D."/>
            <person name="Zhang Y."/>
        </authorList>
    </citation>
    <scope>NUCLEOTIDE SEQUENCE [LARGE SCALE GENOMIC DNA]</scope>
    <source>
        <strain evidence="2">cv. Yunnan</strain>
    </source>
</reference>
<protein>
    <submittedName>
        <fullName evidence="1">Uncharacterized protein</fullName>
    </submittedName>
</protein>
<reference evidence="1 2" key="2">
    <citation type="journal article" date="2022" name="Mol. Ecol. Resour.">
        <title>The genomes of chicory, endive, great burdock and yacon provide insights into Asteraceae paleo-polyploidization history and plant inulin production.</title>
        <authorList>
            <person name="Fan W."/>
            <person name="Wang S."/>
            <person name="Wang H."/>
            <person name="Wang A."/>
            <person name="Jiang F."/>
            <person name="Liu H."/>
            <person name="Zhao H."/>
            <person name="Xu D."/>
            <person name="Zhang Y."/>
        </authorList>
    </citation>
    <scope>NUCLEOTIDE SEQUENCE [LARGE SCALE GENOMIC DNA]</scope>
    <source>
        <strain evidence="2">cv. Yunnan</strain>
        <tissue evidence="1">Leaves</tissue>
    </source>
</reference>
<gene>
    <name evidence="1" type="ORF">L1987_63590</name>
</gene>
<dbReference type="Proteomes" id="UP001056120">
    <property type="component" value="Linkage Group LG21"/>
</dbReference>
<accession>A0ACB9CDQ4</accession>
<proteinExistence type="predicted"/>